<evidence type="ECO:0000313" key="1">
    <source>
        <dbReference type="EMBL" id="OGH74395.1"/>
    </source>
</evidence>
<dbReference type="Proteomes" id="UP000178347">
    <property type="component" value="Unassembled WGS sequence"/>
</dbReference>
<sequence>MKRVAIDITHEVEHCFYPGKDFKSDDKIGLLKYLSNRGEMRAFAKGFAQAYIENFPNEKFDYEKLKALAIQTPAGQNYFGSFLDHKKQQIYREYCDLQLLHDLMVSLARKFTENFRAFETSPPLTTRQ</sequence>
<name>A0A1F6MRU5_9BACT</name>
<gene>
    <name evidence="1" type="ORF">A3G00_04455</name>
</gene>
<organism evidence="1 2">
    <name type="scientific">Candidatus Magasanikbacteria bacterium RIFCSPLOWO2_12_FULL_43_12</name>
    <dbReference type="NCBI Taxonomy" id="1798692"/>
    <lineage>
        <taxon>Bacteria</taxon>
        <taxon>Candidatus Magasanikiibacteriota</taxon>
    </lineage>
</organism>
<dbReference type="STRING" id="1798692.A3G00_04455"/>
<dbReference type="AlphaFoldDB" id="A0A1F6MRU5"/>
<accession>A0A1F6MRU5</accession>
<evidence type="ECO:0000313" key="2">
    <source>
        <dbReference type="Proteomes" id="UP000178347"/>
    </source>
</evidence>
<proteinExistence type="predicted"/>
<comment type="caution">
    <text evidence="1">The sequence shown here is derived from an EMBL/GenBank/DDBJ whole genome shotgun (WGS) entry which is preliminary data.</text>
</comment>
<reference evidence="1 2" key="1">
    <citation type="journal article" date="2016" name="Nat. Commun.">
        <title>Thousands of microbial genomes shed light on interconnected biogeochemical processes in an aquifer system.</title>
        <authorList>
            <person name="Anantharaman K."/>
            <person name="Brown C.T."/>
            <person name="Hug L.A."/>
            <person name="Sharon I."/>
            <person name="Castelle C.J."/>
            <person name="Probst A.J."/>
            <person name="Thomas B.C."/>
            <person name="Singh A."/>
            <person name="Wilkins M.J."/>
            <person name="Karaoz U."/>
            <person name="Brodie E.L."/>
            <person name="Williams K.H."/>
            <person name="Hubbard S.S."/>
            <person name="Banfield J.F."/>
        </authorList>
    </citation>
    <scope>NUCLEOTIDE SEQUENCE [LARGE SCALE GENOMIC DNA]</scope>
</reference>
<dbReference type="EMBL" id="MFQN01000017">
    <property type="protein sequence ID" value="OGH74395.1"/>
    <property type="molecule type" value="Genomic_DNA"/>
</dbReference>
<protein>
    <submittedName>
        <fullName evidence="1">Uncharacterized protein</fullName>
    </submittedName>
</protein>